<evidence type="ECO:0000256" key="1">
    <source>
        <dbReference type="SAM" id="Phobius"/>
    </source>
</evidence>
<evidence type="ECO:0000313" key="3">
    <source>
        <dbReference type="Proteomes" id="UP000183685"/>
    </source>
</evidence>
<dbReference type="OrthoDB" id="8481799at2"/>
<keyword evidence="1" id="KW-0812">Transmembrane</keyword>
<keyword evidence="3" id="KW-1185">Reference proteome</keyword>
<evidence type="ECO:0000313" key="2">
    <source>
        <dbReference type="EMBL" id="SDD60951.1"/>
    </source>
</evidence>
<protein>
    <recommendedName>
        <fullName evidence="4">Flagellar protein FliL</fullName>
    </recommendedName>
</protein>
<keyword evidence="1" id="KW-1133">Transmembrane helix</keyword>
<organism evidence="2 3">
    <name type="scientific">Kordiimonas lacus</name>
    <dbReference type="NCBI Taxonomy" id="637679"/>
    <lineage>
        <taxon>Bacteria</taxon>
        <taxon>Pseudomonadati</taxon>
        <taxon>Pseudomonadota</taxon>
        <taxon>Alphaproteobacteria</taxon>
        <taxon>Kordiimonadales</taxon>
        <taxon>Kordiimonadaceae</taxon>
        <taxon>Kordiimonas</taxon>
    </lineage>
</organism>
<evidence type="ECO:0008006" key="4">
    <source>
        <dbReference type="Google" id="ProtNLM"/>
    </source>
</evidence>
<dbReference type="Proteomes" id="UP000183685">
    <property type="component" value="Unassembled WGS sequence"/>
</dbReference>
<keyword evidence="1" id="KW-0472">Membrane</keyword>
<gene>
    <name evidence="2" type="ORF">SAMN04488071_0981</name>
</gene>
<dbReference type="EMBL" id="FNAK01000002">
    <property type="protein sequence ID" value="SDD60951.1"/>
    <property type="molecule type" value="Genomic_DNA"/>
</dbReference>
<name>A0A1G6W532_9PROT</name>
<dbReference type="STRING" id="637679.GCA_001550055_02696"/>
<sequence>MSQDDVSIHGNSGSGKLLLILGLLGGIAIGGGLGFYYFKNMAPATEGQEQERKKPSGPLLTVGFERIAVPIYLRNENSSRFVGNYFVDLAVQVYGDDNQILVKRSQPQLQHAFIAAISQNDLMQEDSPLQLDHDKVAAVLKKKAAEVVGPNVVENISILNTMRLSR</sequence>
<accession>A0A1G6W532</accession>
<dbReference type="RefSeq" id="WP_068305914.1">
    <property type="nucleotide sequence ID" value="NZ_FNAK01000002.1"/>
</dbReference>
<proteinExistence type="predicted"/>
<feature type="transmembrane region" description="Helical" evidence="1">
    <location>
        <begin position="17"/>
        <end position="38"/>
    </location>
</feature>
<dbReference type="AlphaFoldDB" id="A0A1G6W532"/>
<reference evidence="2 3" key="1">
    <citation type="submission" date="2016-10" db="EMBL/GenBank/DDBJ databases">
        <authorList>
            <person name="de Groot N.N."/>
        </authorList>
    </citation>
    <scope>NUCLEOTIDE SEQUENCE [LARGE SCALE GENOMIC DNA]</scope>
    <source>
        <strain evidence="2 3">CGMCC 1.9109</strain>
    </source>
</reference>